<accession>A0ACC1T1G8</accession>
<evidence type="ECO:0000313" key="2">
    <source>
        <dbReference type="Proteomes" id="UP001148662"/>
    </source>
</evidence>
<keyword evidence="2" id="KW-1185">Reference proteome</keyword>
<reference evidence="1" key="1">
    <citation type="submission" date="2022-07" db="EMBL/GenBank/DDBJ databases">
        <title>Genome Sequence of Phlebia brevispora.</title>
        <authorList>
            <person name="Buettner E."/>
        </authorList>
    </citation>
    <scope>NUCLEOTIDE SEQUENCE</scope>
    <source>
        <strain evidence="1">MPL23</strain>
    </source>
</reference>
<dbReference type="Proteomes" id="UP001148662">
    <property type="component" value="Unassembled WGS sequence"/>
</dbReference>
<name>A0ACC1T1G8_9APHY</name>
<protein>
    <submittedName>
        <fullName evidence="1">Uncharacterized protein</fullName>
    </submittedName>
</protein>
<comment type="caution">
    <text evidence="1">The sequence shown here is derived from an EMBL/GenBank/DDBJ whole genome shotgun (WGS) entry which is preliminary data.</text>
</comment>
<evidence type="ECO:0000313" key="1">
    <source>
        <dbReference type="EMBL" id="KAJ3550976.1"/>
    </source>
</evidence>
<dbReference type="EMBL" id="JANHOG010000871">
    <property type="protein sequence ID" value="KAJ3550976.1"/>
    <property type="molecule type" value="Genomic_DNA"/>
</dbReference>
<organism evidence="1 2">
    <name type="scientific">Phlebia brevispora</name>
    <dbReference type="NCBI Taxonomy" id="194682"/>
    <lineage>
        <taxon>Eukaryota</taxon>
        <taxon>Fungi</taxon>
        <taxon>Dikarya</taxon>
        <taxon>Basidiomycota</taxon>
        <taxon>Agaricomycotina</taxon>
        <taxon>Agaricomycetes</taxon>
        <taxon>Polyporales</taxon>
        <taxon>Meruliaceae</taxon>
        <taxon>Phlebia</taxon>
    </lineage>
</organism>
<proteinExistence type="predicted"/>
<sequence length="1096" mass="121225">MFPSSSPTTASKSFSANTNPQRANLAMEAYADGILDKHMKELRSDFCTFVQSQTDEYVQRITDLEQQLRESKIVNEYLQRQSHDTFDAVHKLKGELQEREERLKAVERRVVCVIDGDGYIFAFPFLAQGRPGGRLAAQKLAETIRANLSREQCQIHAWVFVNKRGLCDVLRRCNHKDAADGFEAFMWGFNQAAERFLMVDVGDGKEMVDAKVKAYLEDEVKAPQTLKVIFGGCHDNGYLTTISSLITVGYEQKLVLLSGYLDPASGFKSLSLPTLSIPDLFEQEKLTVTPAVPIPATPPGLSNGRARDRSLSGSVPRSPPASYTDAVRNPPSPAKRSAVNDPPRTRHVDPTKPLYKQNPPPCNLFYLTTNCRAGANCVFAHDYILTAENYEEMRQNAKKSPCAAANRVGSFTLQATTASSAMLVAMATSARTRRSATTIRWALASLSEPACTRSRDEALTRLLDLSTATVKRNSDLETRVTELELELSVWKQAHAAVVESAERDKKAHNAQVSTLNRQISSLETIKSQNPLILCVIDGEANIFSPSLLAQGQYGGQQAAQQLTKGIAEYLSQEDVQVFGRLSFWITIYLNRRSLLETLLGNSLCTAEQFEAFLMGFSQASPRFQLVEVGAGKEVVDAKIKEYLHTFTRFPQTLRVFMAGGHDNAYMSTLSSLGKEELLGKLVFLQGYNEPSAELLQLSLPSIRVDGLFLSDKPPQMPRRSGPPGPLALPGVTSTVTTNGGLISPQSETHSITGPPHRPGTAGKPIDPTKPGCKYSHEWALTSEQLEILARNAKKAPCNYLKNGLECPHGDKCCWGHVCPGGARCFHLSKGKCWFKGVRKIKRHDGTFPYRDIVSGLAREWATGEYLTSRHITALLIYLLWDRLRLKASFYTLTSTIANIMSAPHAEEDDLAPTQTPGYKPGAEKTIEELARLDAEDESLARWKASLGIVPGATGDGNGPKLTVLSLELRSPTMPEGMKLSMDVTNPQASDILKKNPFNIKEGVNYNVRINFRVNHGIVSGLRYIQVVKRAGVRVDKMEQMIGSFRVGEAKQDFPEEESPSGMIARSGSYSVRSRVVDDDGQVYADWEWVFKLTKEW</sequence>
<gene>
    <name evidence="1" type="ORF">NM688_g4956</name>
</gene>